<dbReference type="Gene3D" id="3.80.10.10">
    <property type="entry name" value="Ribonuclease Inhibitor"/>
    <property type="match status" value="1"/>
</dbReference>
<feature type="coiled-coil region" evidence="1">
    <location>
        <begin position="39"/>
        <end position="73"/>
    </location>
</feature>
<evidence type="ECO:0000313" key="3">
    <source>
        <dbReference type="Proteomes" id="UP001362999"/>
    </source>
</evidence>
<dbReference type="PANTHER" id="PTHR38926">
    <property type="entry name" value="F-BOX DOMAIN CONTAINING PROTEIN, EXPRESSED"/>
    <property type="match status" value="1"/>
</dbReference>
<reference evidence="2 3" key="1">
    <citation type="journal article" date="2024" name="J Genomics">
        <title>Draft genome sequencing and assembly of Favolaschia claudopus CIRM-BRFM 2984 isolated from oak limbs.</title>
        <authorList>
            <person name="Navarro D."/>
            <person name="Drula E."/>
            <person name="Chaduli D."/>
            <person name="Cazenave R."/>
            <person name="Ahrendt S."/>
            <person name="Wang J."/>
            <person name="Lipzen A."/>
            <person name="Daum C."/>
            <person name="Barry K."/>
            <person name="Grigoriev I.V."/>
            <person name="Favel A."/>
            <person name="Rosso M.N."/>
            <person name="Martin F."/>
        </authorList>
    </citation>
    <scope>NUCLEOTIDE SEQUENCE [LARGE SCALE GENOMIC DNA]</scope>
    <source>
        <strain evidence="2 3">CIRM-BRFM 2984</strain>
    </source>
</reference>
<evidence type="ECO:0008006" key="4">
    <source>
        <dbReference type="Google" id="ProtNLM"/>
    </source>
</evidence>
<evidence type="ECO:0000256" key="1">
    <source>
        <dbReference type="SAM" id="Coils"/>
    </source>
</evidence>
<protein>
    <recommendedName>
        <fullName evidence="4">F-box domain-containing protein</fullName>
    </recommendedName>
</protein>
<organism evidence="2 3">
    <name type="scientific">Favolaschia claudopus</name>
    <dbReference type="NCBI Taxonomy" id="2862362"/>
    <lineage>
        <taxon>Eukaryota</taxon>
        <taxon>Fungi</taxon>
        <taxon>Dikarya</taxon>
        <taxon>Basidiomycota</taxon>
        <taxon>Agaricomycotina</taxon>
        <taxon>Agaricomycetes</taxon>
        <taxon>Agaricomycetidae</taxon>
        <taxon>Agaricales</taxon>
        <taxon>Marasmiineae</taxon>
        <taxon>Mycenaceae</taxon>
        <taxon>Favolaschia</taxon>
    </lineage>
</organism>
<proteinExistence type="predicted"/>
<dbReference type="Proteomes" id="UP001362999">
    <property type="component" value="Unassembled WGS sequence"/>
</dbReference>
<dbReference type="InterPro" id="IPR032675">
    <property type="entry name" value="LRR_dom_sf"/>
</dbReference>
<comment type="caution">
    <text evidence="2">The sequence shown here is derived from an EMBL/GenBank/DDBJ whole genome shotgun (WGS) entry which is preliminary data.</text>
</comment>
<accession>A0AAW0A5I6</accession>
<sequence>MASPTLPSPFAAKLGTNYCPTDAEVHDIEALLVEPTSLLKRLGNEIFKLQAVLNKLVNERDTLQAHVDAHKALISPMRRLPLDIIQELFLACLPANRDCVMSASEAPLLLGRICRSWRTISQSTPRLWASLHVVEPSRRAFDSNPISPFLARRATLRLAATRTWLDRSGQCPLSLSLHSAPEYEDTPEDATEHSMQFVRMFVAFAPRWRDVVFTTPVSLVLEVLSHLETEMPLLQSVAFKYCPHRTLSVPVNCGSFAMLRGARISKLTMPGSIFLPDRLPVAWHQLTELVVGGPTWAMQEGLTSDLLLRVISRCPELRCCKLIVSDLSIDIPPDTSTHVELPFLHTLAIRCVSSVGTAVSGILNCLSVPQLRDFTLLGSSQESLSLATFFAGFGRLESVDIEGNLFSKPGLHETLRCLPPVIKRLKVRDAEGGWDPEPPTVDEDALVVLATPGLCPNLEELTMDNGVSISDEAVLEFITKRMQTSSTTLKQVKIQFRRHVVVDVMPSLQRFVDNCGLKVELNYMPLPFWQFSPWAGLADAPPQPQRINSTAWAPLPPGSPEW</sequence>
<gene>
    <name evidence="2" type="ORF">R3P38DRAFT_3048394</name>
</gene>
<evidence type="ECO:0000313" key="2">
    <source>
        <dbReference type="EMBL" id="KAK7001300.1"/>
    </source>
</evidence>
<keyword evidence="1" id="KW-0175">Coiled coil</keyword>
<name>A0AAW0A5I6_9AGAR</name>
<dbReference type="SUPFAM" id="SSF52047">
    <property type="entry name" value="RNI-like"/>
    <property type="match status" value="1"/>
</dbReference>
<keyword evidence="3" id="KW-1185">Reference proteome</keyword>
<dbReference type="AlphaFoldDB" id="A0AAW0A5I6"/>
<dbReference type="EMBL" id="JAWWNJ010000083">
    <property type="protein sequence ID" value="KAK7001300.1"/>
    <property type="molecule type" value="Genomic_DNA"/>
</dbReference>
<dbReference type="PANTHER" id="PTHR38926:SF72">
    <property type="entry name" value="IM:7136021-RELATED"/>
    <property type="match status" value="1"/>
</dbReference>